<dbReference type="PANTHER" id="PTHR43364">
    <property type="entry name" value="NADH-SPECIFIC METHYLGLYOXAL REDUCTASE-RELATED"/>
    <property type="match status" value="1"/>
</dbReference>
<accession>A0ABY4KXC5</accession>
<dbReference type="EMBL" id="CP051627">
    <property type="protein sequence ID" value="UPT20082.1"/>
    <property type="molecule type" value="Genomic_DNA"/>
</dbReference>
<dbReference type="Gene3D" id="3.20.20.100">
    <property type="entry name" value="NADP-dependent oxidoreductase domain"/>
    <property type="match status" value="1"/>
</dbReference>
<dbReference type="InterPro" id="IPR023210">
    <property type="entry name" value="NADP_OxRdtase_dom"/>
</dbReference>
<dbReference type="CDD" id="cd19084">
    <property type="entry name" value="AKR_AKR11B1-like"/>
    <property type="match status" value="1"/>
</dbReference>
<dbReference type="PANTHER" id="PTHR43364:SF4">
    <property type="entry name" value="NAD(P)-LINKED OXIDOREDUCTASE SUPERFAMILY PROTEIN"/>
    <property type="match status" value="1"/>
</dbReference>
<proteinExistence type="predicted"/>
<dbReference type="InterPro" id="IPR036812">
    <property type="entry name" value="NAD(P)_OxRdtase_dom_sf"/>
</dbReference>
<keyword evidence="4" id="KW-1185">Reference proteome</keyword>
<evidence type="ECO:0000256" key="1">
    <source>
        <dbReference type="ARBA" id="ARBA00023002"/>
    </source>
</evidence>
<name>A0ABY4KXC5_THEAE</name>
<dbReference type="SUPFAM" id="SSF51430">
    <property type="entry name" value="NAD(P)-linked oxidoreductase"/>
    <property type="match status" value="1"/>
</dbReference>
<sequence length="324" mass="34479">MRYTLLGRTGLEVSRIAFGTGQFGTDRGVFDERDAVRAVHRARELGVNLFDTAQVYGAGYAERVLGAALRDELRRDRDGLVIAAKGGLTANPGRPRDSRPTWLRQDAEGALRALGVDHLDLYQVHWPDPATPAEAVAEVLQELVDEGKVRYVGVADYGAEELAALDAVRPVDTAQSPYHLFRRGIEEELLPYAREHGIGTLVHSPLAGGLLTGRLTADTVFAPGDWRAHSPAFHGEALRRNLALVDRLADLAGAGGLTVGQLAIAWVLAQPGVHAAVVGVHSLHTIDRCLAAAEARLSAEDLAAVDRIAADAVPVGGATPETVA</sequence>
<evidence type="ECO:0000259" key="2">
    <source>
        <dbReference type="Pfam" id="PF00248"/>
    </source>
</evidence>
<dbReference type="InterPro" id="IPR020471">
    <property type="entry name" value="AKR"/>
</dbReference>
<organism evidence="3 4">
    <name type="scientific">Thermobifida alba</name>
    <name type="common">Thermomonospora alba</name>
    <dbReference type="NCBI Taxonomy" id="53522"/>
    <lineage>
        <taxon>Bacteria</taxon>
        <taxon>Bacillati</taxon>
        <taxon>Actinomycetota</taxon>
        <taxon>Actinomycetes</taxon>
        <taxon>Streptosporangiales</taxon>
        <taxon>Nocardiopsidaceae</taxon>
        <taxon>Thermobifida</taxon>
    </lineage>
</organism>
<dbReference type="RefSeq" id="WP_248592329.1">
    <property type="nucleotide sequence ID" value="NZ_BAABEB010000012.1"/>
</dbReference>
<evidence type="ECO:0000313" key="3">
    <source>
        <dbReference type="EMBL" id="UPT20082.1"/>
    </source>
</evidence>
<dbReference type="Pfam" id="PF00248">
    <property type="entry name" value="Aldo_ket_red"/>
    <property type="match status" value="1"/>
</dbReference>
<protein>
    <submittedName>
        <fullName evidence="3">Aldo/keto reductase</fullName>
    </submittedName>
</protein>
<dbReference type="Proteomes" id="UP000832041">
    <property type="component" value="Chromosome"/>
</dbReference>
<keyword evidence="1" id="KW-0560">Oxidoreductase</keyword>
<gene>
    <name evidence="3" type="ORF">FOF52_03110</name>
</gene>
<reference evidence="3 4" key="1">
    <citation type="submission" date="2020-04" db="EMBL/GenBank/DDBJ databases">
        <title>Thermobifida alba genome sequencing and assembly.</title>
        <authorList>
            <person name="Luzics S."/>
            <person name="Horvath B."/>
            <person name="Nagy I."/>
            <person name="Toth A."/>
            <person name="Nagy I."/>
            <person name="Kukolya J."/>
        </authorList>
    </citation>
    <scope>NUCLEOTIDE SEQUENCE [LARGE SCALE GENOMIC DNA]</scope>
    <source>
        <strain evidence="3 4">DSM 43795</strain>
    </source>
</reference>
<evidence type="ECO:0000313" key="4">
    <source>
        <dbReference type="Proteomes" id="UP000832041"/>
    </source>
</evidence>
<feature type="domain" description="NADP-dependent oxidoreductase" evidence="2">
    <location>
        <begin position="15"/>
        <end position="309"/>
    </location>
</feature>
<dbReference type="PRINTS" id="PR00069">
    <property type="entry name" value="ALDKETRDTASE"/>
</dbReference>
<dbReference type="InterPro" id="IPR050523">
    <property type="entry name" value="AKR_Detox_Biosynth"/>
</dbReference>